<dbReference type="RefSeq" id="WP_069588440.1">
    <property type="nucleotide sequence ID" value="NZ_CP017019.1"/>
</dbReference>
<evidence type="ECO:0000256" key="3">
    <source>
        <dbReference type="ARBA" id="ARBA00022490"/>
    </source>
</evidence>
<evidence type="ECO:0000256" key="7">
    <source>
        <dbReference type="SAM" id="Coils"/>
    </source>
</evidence>
<dbReference type="Pfam" id="PF05103">
    <property type="entry name" value="DivIVA"/>
    <property type="match status" value="1"/>
</dbReference>
<keyword evidence="11" id="KW-1185">Reference proteome</keyword>
<proteinExistence type="inferred from homology"/>
<dbReference type="PANTHER" id="PTHR35794">
    <property type="entry name" value="CELL DIVISION PROTEIN DIVIVA"/>
    <property type="match status" value="1"/>
</dbReference>
<comment type="subcellular location">
    <subcellularLocation>
        <location evidence="1">Cytoplasm</location>
    </subcellularLocation>
</comment>
<evidence type="ECO:0000313" key="11">
    <source>
        <dbReference type="Proteomes" id="UP000322283"/>
    </source>
</evidence>
<dbReference type="InterPro" id="IPR019933">
    <property type="entry name" value="DivIVA_domain"/>
</dbReference>
<dbReference type="NCBIfam" id="TIGR03544">
    <property type="entry name" value="DivI1A_domain"/>
    <property type="match status" value="1"/>
</dbReference>
<reference evidence="8 10" key="1">
    <citation type="submission" date="2016-08" db="EMBL/GenBank/DDBJ databases">
        <title>Moorella thermoacetica DSM 103132.</title>
        <authorList>
            <person name="Jendresen C.B."/>
            <person name="Redl S.M."/>
            <person name="Jensen T.O."/>
            <person name="Nielsen A.T."/>
        </authorList>
    </citation>
    <scope>NUCLEOTIDE SEQUENCE [LARGE SCALE GENOMIC DNA]</scope>
    <source>
        <strain evidence="8 10">DSM 103132</strain>
    </source>
</reference>
<feature type="coiled-coil region" evidence="7">
    <location>
        <begin position="25"/>
        <end position="113"/>
    </location>
</feature>
<dbReference type="Proteomes" id="UP000094598">
    <property type="component" value="Chromosome"/>
</dbReference>
<evidence type="ECO:0000256" key="6">
    <source>
        <dbReference type="ARBA" id="ARBA00023306"/>
    </source>
</evidence>
<dbReference type="EMBL" id="CP017019">
    <property type="protein sequence ID" value="AOQ23154.1"/>
    <property type="molecule type" value="Genomic_DNA"/>
</dbReference>
<keyword evidence="6" id="KW-0131">Cell cycle</keyword>
<keyword evidence="4" id="KW-0132">Cell division</keyword>
<comment type="similarity">
    <text evidence="2">Belongs to the DivIVA family.</text>
</comment>
<dbReference type="EMBL" id="VCDX01000005">
    <property type="protein sequence ID" value="TYL12861.1"/>
    <property type="molecule type" value="Genomic_DNA"/>
</dbReference>
<accession>A0AAC9HG09</accession>
<protein>
    <submittedName>
        <fullName evidence="8">Septum site-determining protein DivIVA</fullName>
    </submittedName>
</protein>
<dbReference type="Proteomes" id="UP000322283">
    <property type="component" value="Unassembled WGS sequence"/>
</dbReference>
<sequence length="251" mass="27414">MEQSNKSQFQRSFRGYDPAEVDAYIASLHARLADLEKENGELKAGLDSYRKQEGLLRAALLTAEEAAAKVREKAAQEAARAVAAAEKKAASILKEAEAKARDLEADAAAYREEIRKRLYAYEREARVLLDRFYGMARRHVEALEREFVKEVEVLLARIDAEYGDLPRPVHPAASSGRGEVETTDALAAEWEDKETAALLGRTLTLDLADPEGRVLARRGESVTPELIERAVAAGLYGDLVAAAAGEGDTGS</sequence>
<evidence type="ECO:0000256" key="5">
    <source>
        <dbReference type="ARBA" id="ARBA00023054"/>
    </source>
</evidence>
<dbReference type="InterPro" id="IPR007793">
    <property type="entry name" value="DivIVA_fam"/>
</dbReference>
<organism evidence="8 10">
    <name type="scientific">Neomoorella thermoacetica</name>
    <name type="common">Clostridium thermoaceticum</name>
    <dbReference type="NCBI Taxonomy" id="1525"/>
    <lineage>
        <taxon>Bacteria</taxon>
        <taxon>Bacillati</taxon>
        <taxon>Bacillota</taxon>
        <taxon>Clostridia</taxon>
        <taxon>Neomoorellales</taxon>
        <taxon>Neomoorellaceae</taxon>
        <taxon>Neomoorella</taxon>
    </lineage>
</organism>
<evidence type="ECO:0000256" key="2">
    <source>
        <dbReference type="ARBA" id="ARBA00009008"/>
    </source>
</evidence>
<gene>
    <name evidence="8" type="primary">divIVA_1</name>
    <name evidence="8" type="ORF">Maut_00691</name>
    <name evidence="9" type="ORF">MTAT_16840</name>
</gene>
<name>A0AAC9HG09_NEOTH</name>
<reference evidence="9 11" key="2">
    <citation type="submission" date="2019-05" db="EMBL/GenBank/DDBJ databases">
        <title>Genome sequence of Moorella thermoacetica ATCC 33924.</title>
        <authorList>
            <person name="Poehlein A."/>
            <person name="Bengelsdorf F.R."/>
            <person name="Duerre P."/>
            <person name="Daniel R."/>
        </authorList>
    </citation>
    <scope>NUCLEOTIDE SEQUENCE [LARGE SCALE GENOMIC DNA]</scope>
    <source>
        <strain evidence="9 11">ATCC 33924</strain>
    </source>
</reference>
<evidence type="ECO:0000313" key="9">
    <source>
        <dbReference type="EMBL" id="TYL12861.1"/>
    </source>
</evidence>
<evidence type="ECO:0000313" key="10">
    <source>
        <dbReference type="Proteomes" id="UP000094598"/>
    </source>
</evidence>
<evidence type="ECO:0000256" key="1">
    <source>
        <dbReference type="ARBA" id="ARBA00004496"/>
    </source>
</evidence>
<dbReference type="GO" id="GO:0051301">
    <property type="term" value="P:cell division"/>
    <property type="evidence" value="ECO:0007669"/>
    <property type="project" value="UniProtKB-KW"/>
</dbReference>
<dbReference type="Gene3D" id="6.10.250.660">
    <property type="match status" value="1"/>
</dbReference>
<evidence type="ECO:0000256" key="4">
    <source>
        <dbReference type="ARBA" id="ARBA00022618"/>
    </source>
</evidence>
<dbReference type="GO" id="GO:0005737">
    <property type="term" value="C:cytoplasm"/>
    <property type="evidence" value="ECO:0007669"/>
    <property type="project" value="UniProtKB-SubCell"/>
</dbReference>
<evidence type="ECO:0000313" key="8">
    <source>
        <dbReference type="EMBL" id="AOQ23154.1"/>
    </source>
</evidence>
<keyword evidence="3" id="KW-0963">Cytoplasm</keyword>
<dbReference type="PANTHER" id="PTHR35794:SF2">
    <property type="entry name" value="CELL DIVISION PROTEIN DIVIVA"/>
    <property type="match status" value="1"/>
</dbReference>
<keyword evidence="5 7" id="KW-0175">Coiled coil</keyword>
<dbReference type="AlphaFoldDB" id="A0AAC9HG09"/>